<reference evidence="10 11" key="1">
    <citation type="journal article" date="2014" name="Science">
        <title>Plant genetics. Early allopolyploid evolution in the post-Neolithic Brassica napus oilseed genome.</title>
        <authorList>
            <person name="Chalhoub B."/>
            <person name="Denoeud F."/>
            <person name="Liu S."/>
            <person name="Parkin I.A."/>
            <person name="Tang H."/>
            <person name="Wang X."/>
            <person name="Chiquet J."/>
            <person name="Belcram H."/>
            <person name="Tong C."/>
            <person name="Samans B."/>
            <person name="Correa M."/>
            <person name="Da Silva C."/>
            <person name="Just J."/>
            <person name="Falentin C."/>
            <person name="Koh C.S."/>
            <person name="Le Clainche I."/>
            <person name="Bernard M."/>
            <person name="Bento P."/>
            <person name="Noel B."/>
            <person name="Labadie K."/>
            <person name="Alberti A."/>
            <person name="Charles M."/>
            <person name="Arnaud D."/>
            <person name="Guo H."/>
            <person name="Daviaud C."/>
            <person name="Alamery S."/>
            <person name="Jabbari K."/>
            <person name="Zhao M."/>
            <person name="Edger P.P."/>
            <person name="Chelaifa H."/>
            <person name="Tack D."/>
            <person name="Lassalle G."/>
            <person name="Mestiri I."/>
            <person name="Schnel N."/>
            <person name="Le Paslier M.C."/>
            <person name="Fan G."/>
            <person name="Renault V."/>
            <person name="Bayer P.E."/>
            <person name="Golicz A.A."/>
            <person name="Manoli S."/>
            <person name="Lee T.H."/>
            <person name="Thi V.H."/>
            <person name="Chalabi S."/>
            <person name="Hu Q."/>
            <person name="Fan C."/>
            <person name="Tollenaere R."/>
            <person name="Lu Y."/>
            <person name="Battail C."/>
            <person name="Shen J."/>
            <person name="Sidebottom C.H."/>
            <person name="Wang X."/>
            <person name="Canaguier A."/>
            <person name="Chauveau A."/>
            <person name="Berard A."/>
            <person name="Deniot G."/>
            <person name="Guan M."/>
            <person name="Liu Z."/>
            <person name="Sun F."/>
            <person name="Lim Y.P."/>
            <person name="Lyons E."/>
            <person name="Town C.D."/>
            <person name="Bancroft I."/>
            <person name="Wang X."/>
            <person name="Meng J."/>
            <person name="Ma J."/>
            <person name="Pires J.C."/>
            <person name="King G.J."/>
            <person name="Brunel D."/>
            <person name="Delourme R."/>
            <person name="Renard M."/>
            <person name="Aury J.M."/>
            <person name="Adams K.L."/>
            <person name="Batley J."/>
            <person name="Snowdon R.J."/>
            <person name="Tost J."/>
            <person name="Edwards D."/>
            <person name="Zhou Y."/>
            <person name="Hua W."/>
            <person name="Sharpe A.G."/>
            <person name="Paterson A.H."/>
            <person name="Guan C."/>
            <person name="Wincker P."/>
        </authorList>
    </citation>
    <scope>NUCLEOTIDE SEQUENCE [LARGE SCALE GENOMIC DNA]</scope>
    <source>
        <strain evidence="11">cv. Darmor-bzh</strain>
    </source>
</reference>
<evidence type="ECO:0000256" key="2">
    <source>
        <dbReference type="ARBA" id="ARBA00010290"/>
    </source>
</evidence>
<keyword evidence="6" id="KW-0653">Protein transport</keyword>
<dbReference type="GO" id="GO:0015031">
    <property type="term" value="P:protein transport"/>
    <property type="evidence" value="ECO:0007669"/>
    <property type="project" value="UniProtKB-KW"/>
</dbReference>
<comment type="subcellular location">
    <subcellularLocation>
        <location evidence="1">Golgi apparatus</location>
    </subcellularLocation>
</comment>
<evidence type="ECO:0000313" key="11">
    <source>
        <dbReference type="Proteomes" id="UP000028999"/>
    </source>
</evidence>
<protein>
    <submittedName>
        <fullName evidence="10">BnaC06g18440D protein</fullName>
    </submittedName>
</protein>
<dbReference type="GO" id="GO:0005794">
    <property type="term" value="C:Golgi apparatus"/>
    <property type="evidence" value="ECO:0007669"/>
    <property type="project" value="UniProtKB-SubCell"/>
</dbReference>
<keyword evidence="3" id="KW-0449">Lipoprotein</keyword>
<dbReference type="Proteomes" id="UP000028999">
    <property type="component" value="Unassembled WGS sequence"/>
</dbReference>
<dbReference type="GO" id="GO:0016192">
    <property type="term" value="P:vesicle-mediated transport"/>
    <property type="evidence" value="ECO:0007669"/>
    <property type="project" value="UniProtKB-KW"/>
</dbReference>
<name>A0A078GIV0_BRANA</name>
<dbReference type="PANTHER" id="PTHR11711">
    <property type="entry name" value="ADP RIBOSYLATION FACTOR-RELATED"/>
    <property type="match status" value="1"/>
</dbReference>
<accession>A0A078GIV0</accession>
<organism evidence="10 11">
    <name type="scientific">Brassica napus</name>
    <name type="common">Rape</name>
    <dbReference type="NCBI Taxonomy" id="3708"/>
    <lineage>
        <taxon>Eukaryota</taxon>
        <taxon>Viridiplantae</taxon>
        <taxon>Streptophyta</taxon>
        <taxon>Embryophyta</taxon>
        <taxon>Tracheophyta</taxon>
        <taxon>Spermatophyta</taxon>
        <taxon>Magnoliopsida</taxon>
        <taxon>eudicotyledons</taxon>
        <taxon>Gunneridae</taxon>
        <taxon>Pentapetalae</taxon>
        <taxon>rosids</taxon>
        <taxon>malvids</taxon>
        <taxon>Brassicales</taxon>
        <taxon>Brassicaceae</taxon>
        <taxon>Brassiceae</taxon>
        <taxon>Brassica</taxon>
    </lineage>
</organism>
<evidence type="ECO:0000256" key="6">
    <source>
        <dbReference type="ARBA" id="ARBA00022927"/>
    </source>
</evidence>
<evidence type="ECO:0000256" key="1">
    <source>
        <dbReference type="ARBA" id="ARBA00004555"/>
    </source>
</evidence>
<proteinExistence type="inferred from homology"/>
<dbReference type="Gene3D" id="3.40.50.300">
    <property type="entry name" value="P-loop containing nucleotide triphosphate hydrolases"/>
    <property type="match status" value="1"/>
</dbReference>
<dbReference type="Gramene" id="CDY25102">
    <property type="protein sequence ID" value="CDY25102"/>
    <property type="gene ID" value="GSBRNA2T00028963001"/>
</dbReference>
<gene>
    <name evidence="10" type="primary">BnaC06g18440D</name>
    <name evidence="10" type="ORF">GSBRNA2T00028963001</name>
</gene>
<evidence type="ECO:0000256" key="4">
    <source>
        <dbReference type="ARBA" id="ARBA00022741"/>
    </source>
</evidence>
<dbReference type="Pfam" id="PF00025">
    <property type="entry name" value="Arf"/>
    <property type="match status" value="1"/>
</dbReference>
<dbReference type="PaxDb" id="3708-A0A078GIV0"/>
<keyword evidence="6" id="KW-0813">Transport</keyword>
<keyword evidence="3" id="KW-0519">Myristate</keyword>
<feature type="binding site" evidence="9">
    <location>
        <begin position="9"/>
        <end position="12"/>
    </location>
    <ligand>
        <name>GTP</name>
        <dbReference type="ChEBI" id="CHEBI:37565"/>
    </ligand>
</feature>
<evidence type="ECO:0000256" key="3">
    <source>
        <dbReference type="ARBA" id="ARBA00022707"/>
    </source>
</evidence>
<keyword evidence="11" id="KW-1185">Reference proteome</keyword>
<evidence type="ECO:0000256" key="8">
    <source>
        <dbReference type="ARBA" id="ARBA00023134"/>
    </source>
</evidence>
<keyword evidence="5" id="KW-0931">ER-Golgi transport</keyword>
<sequence length="153" mass="17352">MLCFKVFANKQDLPNAMNAAEITDKLGLHSLRQRHWYIQSTCATSGEGFMRDLTGSPTTSQTSAIFETKTQKVLLLTIALEKLLSIKESQTWALEELQVAEKENKKEEKVTEDKEIARIRFQAMVLDKKVQNSAGVSGNRDCTMVIFKQIHIF</sequence>
<dbReference type="SMR" id="A0A078GIV0"/>
<dbReference type="InterPro" id="IPR027417">
    <property type="entry name" value="P-loop_NTPase"/>
</dbReference>
<dbReference type="InterPro" id="IPR006689">
    <property type="entry name" value="Small_GTPase_ARF/SAR"/>
</dbReference>
<keyword evidence="8 9" id="KW-0342">GTP-binding</keyword>
<dbReference type="GO" id="GO:0005525">
    <property type="term" value="F:GTP binding"/>
    <property type="evidence" value="ECO:0007669"/>
    <property type="project" value="UniProtKB-KW"/>
</dbReference>
<evidence type="ECO:0000256" key="5">
    <source>
        <dbReference type="ARBA" id="ARBA00022892"/>
    </source>
</evidence>
<dbReference type="InterPro" id="IPR024156">
    <property type="entry name" value="Small_GTPase_ARF"/>
</dbReference>
<dbReference type="AlphaFoldDB" id="A0A078GIV0"/>
<keyword evidence="7" id="KW-0333">Golgi apparatus</keyword>
<evidence type="ECO:0000256" key="7">
    <source>
        <dbReference type="ARBA" id="ARBA00023034"/>
    </source>
</evidence>
<dbReference type="STRING" id="3708.A0A078GIV0"/>
<dbReference type="SUPFAM" id="SSF52540">
    <property type="entry name" value="P-loop containing nucleoside triphosphate hydrolases"/>
    <property type="match status" value="1"/>
</dbReference>
<dbReference type="GO" id="GO:0003924">
    <property type="term" value="F:GTPase activity"/>
    <property type="evidence" value="ECO:0007669"/>
    <property type="project" value="InterPro"/>
</dbReference>
<evidence type="ECO:0000313" key="10">
    <source>
        <dbReference type="EMBL" id="CDY25102.1"/>
    </source>
</evidence>
<evidence type="ECO:0000256" key="9">
    <source>
        <dbReference type="PIRSR" id="PIRSR606689-1"/>
    </source>
</evidence>
<dbReference type="EMBL" id="LK032168">
    <property type="protein sequence ID" value="CDY25102.1"/>
    <property type="molecule type" value="Genomic_DNA"/>
</dbReference>
<keyword evidence="4 9" id="KW-0547">Nucleotide-binding</keyword>
<comment type="similarity">
    <text evidence="2">Belongs to the small GTPase superfamily. Arf family.</text>
</comment>